<dbReference type="Proteomes" id="UP000595349">
    <property type="component" value="Chromosome"/>
</dbReference>
<keyword evidence="3" id="KW-1185">Reference proteome</keyword>
<evidence type="ECO:0000313" key="3">
    <source>
        <dbReference type="Proteomes" id="UP000595349"/>
    </source>
</evidence>
<dbReference type="PANTHER" id="PTHR37814:SF1">
    <property type="entry name" value="MEMBRANE PROTEIN"/>
    <property type="match status" value="1"/>
</dbReference>
<sequence length="359" mass="38889">MKNSLRVAGAIVGTIIGAGYASGQEVLQFFSSSGWIGTLGAIITIGLYPLICYYVVVLGQRFQSSSHKNVIYQICGKYLGFVVDILLAFFYFGLGVTMVAGSGALFSQQFEITPVFGYMILTIFVILTLILNIRTIVTILSWITPYAFVLFIILAIYSISISSLEISELDSVAMNQLSASPHWLLSAILHVSFNLGVGFAMMVVIGGAEKDKKATRRGAIIGGIILGLIALIVHLAVYLNIDMLENAEMPMLILATDISPIVGILMALALLGMIFSSTVPYLYAFTARFFQADTRQFNIAVVFVGIAAFSLGFVGFSDLVNTVYPLMGYLGFVLIGALVVNVFKTRRQKINTAGSKKEV</sequence>
<feature type="transmembrane region" description="Helical" evidence="1">
    <location>
        <begin position="219"/>
        <end position="241"/>
    </location>
</feature>
<accession>A0A7T6Z8G3</accession>
<name>A0A7T6Z8G3_9BACI</name>
<feature type="transmembrane region" description="Helical" evidence="1">
    <location>
        <begin position="33"/>
        <end position="57"/>
    </location>
</feature>
<feature type="transmembrane region" description="Helical" evidence="1">
    <location>
        <begin position="322"/>
        <end position="343"/>
    </location>
</feature>
<dbReference type="SUPFAM" id="SSF161070">
    <property type="entry name" value="SNF-like"/>
    <property type="match status" value="1"/>
</dbReference>
<dbReference type="PANTHER" id="PTHR37814">
    <property type="entry name" value="CONSERVED MEMBRANE PROTEIN"/>
    <property type="match status" value="1"/>
</dbReference>
<keyword evidence="1" id="KW-1133">Transmembrane helix</keyword>
<feature type="transmembrane region" description="Helical" evidence="1">
    <location>
        <begin position="112"/>
        <end position="131"/>
    </location>
</feature>
<feature type="transmembrane region" description="Helical" evidence="1">
    <location>
        <begin position="143"/>
        <end position="163"/>
    </location>
</feature>
<evidence type="ECO:0000256" key="1">
    <source>
        <dbReference type="SAM" id="Phobius"/>
    </source>
</evidence>
<gene>
    <name evidence="2" type="ORF">HUG20_01785</name>
</gene>
<dbReference type="AlphaFoldDB" id="A0A7T6Z8G3"/>
<dbReference type="InterPro" id="IPR004761">
    <property type="entry name" value="Spore_GerAB"/>
</dbReference>
<organism evidence="2 3">
    <name type="scientific">Salicibibacter cibi</name>
    <dbReference type="NCBI Taxonomy" id="2743001"/>
    <lineage>
        <taxon>Bacteria</taxon>
        <taxon>Bacillati</taxon>
        <taxon>Bacillota</taxon>
        <taxon>Bacilli</taxon>
        <taxon>Bacillales</taxon>
        <taxon>Bacillaceae</taxon>
        <taxon>Salicibibacter</taxon>
    </lineage>
</organism>
<feature type="transmembrane region" description="Helical" evidence="1">
    <location>
        <begin position="261"/>
        <end position="285"/>
    </location>
</feature>
<feature type="transmembrane region" description="Helical" evidence="1">
    <location>
        <begin position="78"/>
        <end position="100"/>
    </location>
</feature>
<proteinExistence type="predicted"/>
<feature type="transmembrane region" description="Helical" evidence="1">
    <location>
        <begin position="183"/>
        <end position="207"/>
    </location>
</feature>
<reference evidence="2 3" key="1">
    <citation type="submission" date="2020-06" db="EMBL/GenBank/DDBJ databases">
        <title>Genomic analysis of Salicibibacter sp. NKC21-4.</title>
        <authorList>
            <person name="Oh Y.J."/>
        </authorList>
    </citation>
    <scope>NUCLEOTIDE SEQUENCE [LARGE SCALE GENOMIC DNA]</scope>
    <source>
        <strain evidence="2 3">NKC21-4</strain>
    </source>
</reference>
<dbReference type="InterPro" id="IPR038728">
    <property type="entry name" value="YkvI-like"/>
</dbReference>
<protein>
    <submittedName>
        <fullName evidence="2">GerAB/ArcD/ProY family transporter</fullName>
    </submittedName>
</protein>
<dbReference type="EMBL" id="CP054706">
    <property type="protein sequence ID" value="QQK78756.1"/>
    <property type="molecule type" value="Genomic_DNA"/>
</dbReference>
<dbReference type="InterPro" id="IPR037272">
    <property type="entry name" value="SNS_sf"/>
</dbReference>
<dbReference type="GO" id="GO:0016020">
    <property type="term" value="C:membrane"/>
    <property type="evidence" value="ECO:0007669"/>
    <property type="project" value="InterPro"/>
</dbReference>
<keyword evidence="1" id="KW-0812">Transmembrane</keyword>
<keyword evidence="1" id="KW-0472">Membrane</keyword>
<dbReference type="GO" id="GO:0009847">
    <property type="term" value="P:spore germination"/>
    <property type="evidence" value="ECO:0007669"/>
    <property type="project" value="InterPro"/>
</dbReference>
<dbReference type="Pfam" id="PF03845">
    <property type="entry name" value="Spore_permease"/>
    <property type="match status" value="1"/>
</dbReference>
<dbReference type="KEGG" id="scib:HUG20_01785"/>
<evidence type="ECO:0000313" key="2">
    <source>
        <dbReference type="EMBL" id="QQK78756.1"/>
    </source>
</evidence>
<dbReference type="Gene3D" id="1.20.1740.10">
    <property type="entry name" value="Amino acid/polyamine transporter I"/>
    <property type="match status" value="1"/>
</dbReference>
<dbReference type="RefSeq" id="WP_200087360.1">
    <property type="nucleotide sequence ID" value="NZ_CP054706.1"/>
</dbReference>
<feature type="transmembrane region" description="Helical" evidence="1">
    <location>
        <begin position="297"/>
        <end position="316"/>
    </location>
</feature>